<dbReference type="EMBL" id="CYGY02000213">
    <property type="protein sequence ID" value="SIT52209.1"/>
    <property type="molecule type" value="Genomic_DNA"/>
</dbReference>
<organism evidence="2 3">
    <name type="scientific">Paraburkholderia piptadeniae</name>
    <dbReference type="NCBI Taxonomy" id="1701573"/>
    <lineage>
        <taxon>Bacteria</taxon>
        <taxon>Pseudomonadati</taxon>
        <taxon>Pseudomonadota</taxon>
        <taxon>Betaproteobacteria</taxon>
        <taxon>Burkholderiales</taxon>
        <taxon>Burkholderiaceae</taxon>
        <taxon>Paraburkholderia</taxon>
    </lineage>
</organism>
<reference evidence="2" key="1">
    <citation type="submission" date="2016-12" db="EMBL/GenBank/DDBJ databases">
        <authorList>
            <person name="Moulin L."/>
        </authorList>
    </citation>
    <scope>NUCLEOTIDE SEQUENCE [LARGE SCALE GENOMIC DNA]</scope>
    <source>
        <strain evidence="2">STM 7183</strain>
    </source>
</reference>
<dbReference type="Proteomes" id="UP000195569">
    <property type="component" value="Unassembled WGS sequence"/>
</dbReference>
<comment type="caution">
    <text evidence="2">The sequence shown here is derived from an EMBL/GenBank/DDBJ whole genome shotgun (WGS) entry which is preliminary data.</text>
</comment>
<evidence type="ECO:0000313" key="3">
    <source>
        <dbReference type="Proteomes" id="UP000195569"/>
    </source>
</evidence>
<gene>
    <name evidence="2" type="ORF">BN2476_2130029</name>
</gene>
<protein>
    <submittedName>
        <fullName evidence="2">Uncharacterized protein</fullName>
    </submittedName>
</protein>
<accession>A0A1N7SXU2</accession>
<feature type="region of interest" description="Disordered" evidence="1">
    <location>
        <begin position="55"/>
        <end position="84"/>
    </location>
</feature>
<evidence type="ECO:0000256" key="1">
    <source>
        <dbReference type="SAM" id="MobiDB-lite"/>
    </source>
</evidence>
<evidence type="ECO:0000313" key="2">
    <source>
        <dbReference type="EMBL" id="SIT52209.1"/>
    </source>
</evidence>
<name>A0A1N7SXU2_9BURK</name>
<dbReference type="AlphaFoldDB" id="A0A1N7SXU2"/>
<sequence>MTSHDIVKAFQTAPFADKFPVGKIIADHRATRLQLLEVGVVIDLFLLFHTLIRPSPQTDSKQLSGHAGPNPRKLPVGGKLADIC</sequence>
<proteinExistence type="predicted"/>
<keyword evidence="3" id="KW-1185">Reference proteome</keyword>